<dbReference type="GO" id="GO:0051903">
    <property type="term" value="F:S-(hydroxymethyl)glutathione dehydrogenase [NAD(P)+] activity"/>
    <property type="evidence" value="ECO:0007669"/>
    <property type="project" value="TreeGrafter"/>
</dbReference>
<comment type="similarity">
    <text evidence="2 7">Belongs to the zinc-containing alcohol dehydrogenase family.</text>
</comment>
<keyword evidence="6" id="KW-0520">NAD</keyword>
<dbReference type="OrthoDB" id="334894at2"/>
<dbReference type="SUPFAM" id="SSF51735">
    <property type="entry name" value="NAD(P)-binding Rossmann-fold domains"/>
    <property type="match status" value="1"/>
</dbReference>
<name>A0A2I2KHX2_9ACTN</name>
<gene>
    <name evidence="9" type="ORF">FRACA_10026</name>
</gene>
<dbReference type="RefSeq" id="WP_101829476.1">
    <property type="nucleotide sequence ID" value="NZ_FZMO01000001.1"/>
</dbReference>
<organism evidence="9 10">
    <name type="scientific">Frankia canadensis</name>
    <dbReference type="NCBI Taxonomy" id="1836972"/>
    <lineage>
        <taxon>Bacteria</taxon>
        <taxon>Bacillati</taxon>
        <taxon>Actinomycetota</taxon>
        <taxon>Actinomycetes</taxon>
        <taxon>Frankiales</taxon>
        <taxon>Frankiaceae</taxon>
        <taxon>Frankia</taxon>
    </lineage>
</organism>
<dbReference type="InterPro" id="IPR036291">
    <property type="entry name" value="NAD(P)-bd_dom_sf"/>
</dbReference>
<evidence type="ECO:0000256" key="7">
    <source>
        <dbReference type="RuleBase" id="RU361277"/>
    </source>
</evidence>
<accession>A0A2I2KHX2</accession>
<dbReference type="PANTHER" id="PTHR43880:SF12">
    <property type="entry name" value="ALCOHOL DEHYDROGENASE CLASS-3"/>
    <property type="match status" value="1"/>
</dbReference>
<dbReference type="AlphaFoldDB" id="A0A2I2KHX2"/>
<dbReference type="Pfam" id="PF00107">
    <property type="entry name" value="ADH_zinc_N"/>
    <property type="match status" value="1"/>
</dbReference>
<dbReference type="InterPro" id="IPR020843">
    <property type="entry name" value="ER"/>
</dbReference>
<dbReference type="InterPro" id="IPR013149">
    <property type="entry name" value="ADH-like_C"/>
</dbReference>
<comment type="cofactor">
    <cofactor evidence="1 7">
        <name>Zn(2+)</name>
        <dbReference type="ChEBI" id="CHEBI:29105"/>
    </cofactor>
</comment>
<protein>
    <submittedName>
        <fullName evidence="9">Alcohol dehydrogenase</fullName>
    </submittedName>
</protein>
<dbReference type="GO" id="GO:0046294">
    <property type="term" value="P:formaldehyde catabolic process"/>
    <property type="evidence" value="ECO:0007669"/>
    <property type="project" value="TreeGrafter"/>
</dbReference>
<dbReference type="InterPro" id="IPR011032">
    <property type="entry name" value="GroES-like_sf"/>
</dbReference>
<dbReference type="GO" id="GO:0008270">
    <property type="term" value="F:zinc ion binding"/>
    <property type="evidence" value="ECO:0007669"/>
    <property type="project" value="InterPro"/>
</dbReference>
<keyword evidence="3 7" id="KW-0479">Metal-binding</keyword>
<feature type="domain" description="Enoyl reductase (ER)" evidence="8">
    <location>
        <begin position="10"/>
        <end position="361"/>
    </location>
</feature>
<evidence type="ECO:0000256" key="3">
    <source>
        <dbReference type="ARBA" id="ARBA00022723"/>
    </source>
</evidence>
<keyword evidence="5" id="KW-0560">Oxidoreductase</keyword>
<dbReference type="SUPFAM" id="SSF50129">
    <property type="entry name" value="GroES-like"/>
    <property type="match status" value="2"/>
</dbReference>
<evidence type="ECO:0000256" key="2">
    <source>
        <dbReference type="ARBA" id="ARBA00008072"/>
    </source>
</evidence>
<evidence type="ECO:0000256" key="6">
    <source>
        <dbReference type="ARBA" id="ARBA00023027"/>
    </source>
</evidence>
<dbReference type="CDD" id="cd08279">
    <property type="entry name" value="Zn_ADH_class_III"/>
    <property type="match status" value="1"/>
</dbReference>
<dbReference type="PANTHER" id="PTHR43880">
    <property type="entry name" value="ALCOHOL DEHYDROGENASE"/>
    <property type="match status" value="1"/>
</dbReference>
<dbReference type="SMART" id="SM00829">
    <property type="entry name" value="PKS_ER"/>
    <property type="match status" value="1"/>
</dbReference>
<dbReference type="Gene3D" id="3.90.180.10">
    <property type="entry name" value="Medium-chain alcohol dehydrogenases, catalytic domain"/>
    <property type="match status" value="1"/>
</dbReference>
<evidence type="ECO:0000256" key="5">
    <source>
        <dbReference type="ARBA" id="ARBA00023002"/>
    </source>
</evidence>
<dbReference type="EMBL" id="FZMO01000001">
    <property type="protein sequence ID" value="SNQ45267.1"/>
    <property type="molecule type" value="Genomic_DNA"/>
</dbReference>
<evidence type="ECO:0000313" key="10">
    <source>
        <dbReference type="Proteomes" id="UP000234331"/>
    </source>
</evidence>
<reference evidence="9 10" key="1">
    <citation type="submission" date="2017-06" db="EMBL/GenBank/DDBJ databases">
        <authorList>
            <person name="Kim H.J."/>
            <person name="Triplett B.A."/>
        </authorList>
    </citation>
    <scope>NUCLEOTIDE SEQUENCE [LARGE SCALE GENOMIC DNA]</scope>
    <source>
        <strain evidence="9">FRACA_ARgP5</strain>
    </source>
</reference>
<dbReference type="PROSITE" id="PS00059">
    <property type="entry name" value="ADH_ZINC"/>
    <property type="match status" value="1"/>
</dbReference>
<sequence length="363" mass="37803">MKAAVLNKIGARFEIEDITVDEPRGAEVLVDVKGSALCHSDLSVSQNDYGHPMPAVLGHEVAGVVAAVGPLVGGLRPGDKVVGCLTGFCGQCEECVSGQIWMCARPGAAARGDDLPPRLSRAGTPVTQVSGLAAFAEQMLVHESNLVKVHDDVPLVQAALLGCGVITGAGAAINTAKIRFGDTVAVIGCGGVGLSTIQGAALCGAAQIIAIDTAESKLELSRRFGATDTVLASKDDAVNAVLDLTGGKGVQHSFEVVGSPGTAKQALSMLRRGGVAYMIGMQRPGTELVIDPFADLVLRQRSVHGVYMGSTNFKKDIPHYAQLYVQGRFNLDDLVSQTIGLEDINDAYDDLQAGRVIRSVIAF</sequence>
<evidence type="ECO:0000259" key="8">
    <source>
        <dbReference type="SMART" id="SM00829"/>
    </source>
</evidence>
<dbReference type="InterPro" id="IPR002328">
    <property type="entry name" value="ADH_Zn_CS"/>
</dbReference>
<evidence type="ECO:0000256" key="1">
    <source>
        <dbReference type="ARBA" id="ARBA00001947"/>
    </source>
</evidence>
<dbReference type="InterPro" id="IPR013154">
    <property type="entry name" value="ADH-like_N"/>
</dbReference>
<proteinExistence type="inferred from homology"/>
<keyword evidence="4 7" id="KW-0862">Zinc</keyword>
<dbReference type="FunFam" id="3.40.50.720:FF:000003">
    <property type="entry name" value="S-(hydroxymethyl)glutathione dehydrogenase"/>
    <property type="match status" value="1"/>
</dbReference>
<evidence type="ECO:0000313" key="9">
    <source>
        <dbReference type="EMBL" id="SNQ45267.1"/>
    </source>
</evidence>
<dbReference type="Proteomes" id="UP000234331">
    <property type="component" value="Unassembled WGS sequence"/>
</dbReference>
<dbReference type="GO" id="GO:0005829">
    <property type="term" value="C:cytosol"/>
    <property type="evidence" value="ECO:0007669"/>
    <property type="project" value="TreeGrafter"/>
</dbReference>
<evidence type="ECO:0000256" key="4">
    <source>
        <dbReference type="ARBA" id="ARBA00022833"/>
    </source>
</evidence>
<dbReference type="Gene3D" id="3.40.50.720">
    <property type="entry name" value="NAD(P)-binding Rossmann-like Domain"/>
    <property type="match status" value="1"/>
</dbReference>
<keyword evidence="10" id="KW-1185">Reference proteome</keyword>
<dbReference type="Pfam" id="PF08240">
    <property type="entry name" value="ADH_N"/>
    <property type="match status" value="1"/>
</dbReference>